<reference evidence="2" key="1">
    <citation type="submission" date="2021-07" db="EMBL/GenBank/DDBJ databases">
        <title>Elsinoe batatas strain:CRI-CJ2 Genome sequencing and assembly.</title>
        <authorList>
            <person name="Huang L."/>
        </authorList>
    </citation>
    <scope>NUCLEOTIDE SEQUENCE</scope>
    <source>
        <strain evidence="2">CRI-CJ2</strain>
    </source>
</reference>
<feature type="compositionally biased region" description="Low complexity" evidence="1">
    <location>
        <begin position="117"/>
        <end position="135"/>
    </location>
</feature>
<feature type="region of interest" description="Disordered" evidence="1">
    <location>
        <begin position="97"/>
        <end position="135"/>
    </location>
</feature>
<evidence type="ECO:0000313" key="3">
    <source>
        <dbReference type="Proteomes" id="UP000809789"/>
    </source>
</evidence>
<dbReference type="AlphaFoldDB" id="A0A8K0PKD5"/>
<comment type="caution">
    <text evidence="2">The sequence shown here is derived from an EMBL/GenBank/DDBJ whole genome shotgun (WGS) entry which is preliminary data.</text>
</comment>
<gene>
    <name evidence="2" type="ORF">KVT40_002589</name>
</gene>
<feature type="region of interest" description="Disordered" evidence="1">
    <location>
        <begin position="1"/>
        <end position="32"/>
    </location>
</feature>
<organism evidence="2 3">
    <name type="scientific">Elsinoe batatas</name>
    <dbReference type="NCBI Taxonomy" id="2601811"/>
    <lineage>
        <taxon>Eukaryota</taxon>
        <taxon>Fungi</taxon>
        <taxon>Dikarya</taxon>
        <taxon>Ascomycota</taxon>
        <taxon>Pezizomycotina</taxon>
        <taxon>Dothideomycetes</taxon>
        <taxon>Dothideomycetidae</taxon>
        <taxon>Myriangiales</taxon>
        <taxon>Elsinoaceae</taxon>
        <taxon>Elsinoe</taxon>
    </lineage>
</organism>
<feature type="region of interest" description="Disordered" evidence="1">
    <location>
        <begin position="191"/>
        <end position="224"/>
    </location>
</feature>
<evidence type="ECO:0000256" key="1">
    <source>
        <dbReference type="SAM" id="MobiDB-lite"/>
    </source>
</evidence>
<proteinExistence type="predicted"/>
<protein>
    <submittedName>
        <fullName evidence="2">Uncharacterized protein</fullName>
    </submittedName>
</protein>
<name>A0A8K0PKD5_9PEZI</name>
<dbReference type="EMBL" id="JAESVG020000003">
    <property type="protein sequence ID" value="KAG8628724.1"/>
    <property type="molecule type" value="Genomic_DNA"/>
</dbReference>
<sequence length="407" mass="45672">MATTHHRGSLPFLHRSGSISRADPNDAMFSPQSPNFITKLRARKQSTTRDSITPTEAVWFLSLPDKVKRQHFTKEEQILIRARSELALLDASPETLNHVEDAHPRPHTRTKSMAYDSSQTSPMPSPSLMPSMTPLSSRHSMALESLRARPTQWHASPEIAQEKFPQHLQPQLCPPQQTFLRSPTINFNGWDNVKGSPFLDTPRPNTGRSMSQTSQRAGPPPPLNITKPLYLKDPATKALLKDCASNGRFEETLIFGFPTVMYGDGVEDEREELSSADEIEPPTPDSFNQPQIISRKSGYFSVNSQEDDAAPSPTILRHGSNTSYFEELMKRDMTLRMTLTKPELRASEEELYGWQDEQEADIDALGLDKDPLALAELTFSDDVTGEHGAFANALSKKKGIKAFWFRK</sequence>
<dbReference type="OrthoDB" id="5380370at2759"/>
<dbReference type="Proteomes" id="UP000809789">
    <property type="component" value="Unassembled WGS sequence"/>
</dbReference>
<feature type="compositionally biased region" description="Polar residues" evidence="1">
    <location>
        <begin position="203"/>
        <end position="216"/>
    </location>
</feature>
<evidence type="ECO:0000313" key="2">
    <source>
        <dbReference type="EMBL" id="KAG8628724.1"/>
    </source>
</evidence>
<keyword evidence="3" id="KW-1185">Reference proteome</keyword>
<accession>A0A8K0PKD5</accession>